<dbReference type="InterPro" id="IPR024516">
    <property type="entry name" value="Mce_C"/>
</dbReference>
<dbReference type="HOGENOM" id="CLU_040159_2_1_11"/>
<dbReference type="KEGG" id="asd:AS9A_0872"/>
<dbReference type="AlphaFoldDB" id="F6EN07"/>
<dbReference type="eggNOG" id="COG1463">
    <property type="taxonomic scope" value="Bacteria"/>
</dbReference>
<dbReference type="Proteomes" id="UP000009235">
    <property type="component" value="Chromosome"/>
</dbReference>
<protein>
    <submittedName>
        <fullName evidence="2">Virulence factor Mce family protein</fullName>
    </submittedName>
</protein>
<dbReference type="Pfam" id="PF11887">
    <property type="entry name" value="Mce4_CUP1"/>
    <property type="match status" value="1"/>
</dbReference>
<organism evidence="2 3">
    <name type="scientific">Hoyosella subflava (strain DSM 45089 / JCM 17490 / NBRC 109087 / DQS3-9A1)</name>
    <name type="common">Amycolicicoccus subflavus</name>
    <dbReference type="NCBI Taxonomy" id="443218"/>
    <lineage>
        <taxon>Bacteria</taxon>
        <taxon>Bacillati</taxon>
        <taxon>Actinomycetota</taxon>
        <taxon>Actinomycetes</taxon>
        <taxon>Mycobacteriales</taxon>
        <taxon>Hoyosellaceae</taxon>
        <taxon>Hoyosella</taxon>
    </lineage>
</organism>
<proteinExistence type="predicted"/>
<dbReference type="GO" id="GO:0005576">
    <property type="term" value="C:extracellular region"/>
    <property type="evidence" value="ECO:0007669"/>
    <property type="project" value="TreeGrafter"/>
</dbReference>
<sequence length="426" mass="45148">MMLAFTRRAMTSRILQGIVALILIVVVSVLVVGRGTGMYDRRPVVTTILPTDAGFLIGGNQFNVRYLGAIVGKTRTVDEGIEYTRVDMRIDDEALPLIPRGTVVRIAPRTLFGDTELILIPPDSGQEPGLQPGDVLAVDASDEAVQLYGLYEEVMELVHALNPADLNVALTALAQAFDGRGNQFGELITRSANFTESFAPAIGGTVIGDVSRVARNLDGGTPDTIAAFNEATVLAERVLPRKDRIAEGLGEAAGLFNAVSTLFAPRAQSFVIVVKGADGGPSFSTPGTRGTMLAETLQQLRPLGEAAAPSFSTGRFNIVAVPGFEDPLPYTANECPRYPGLAGPTCPPPGVVVPPRQSTPSTVREIQSIPENFVGAFDEADVVRMLEEELAGPRGDRTDASAPSAAANMLLRPLISGNVVEILEDE</sequence>
<dbReference type="PANTHER" id="PTHR33371:SF19">
    <property type="entry name" value="MCE-FAMILY PROTEIN MCE4A"/>
    <property type="match status" value="1"/>
</dbReference>
<name>F6EN07_HOYSD</name>
<evidence type="ECO:0000259" key="1">
    <source>
        <dbReference type="Pfam" id="PF11887"/>
    </source>
</evidence>
<dbReference type="InterPro" id="IPR052336">
    <property type="entry name" value="MlaD_Phospholipid_Transporter"/>
</dbReference>
<dbReference type="PANTHER" id="PTHR33371">
    <property type="entry name" value="INTERMEMBRANE PHOSPHOLIPID TRANSPORT SYSTEM BINDING PROTEIN MLAD-RELATED"/>
    <property type="match status" value="1"/>
</dbReference>
<dbReference type="STRING" id="443218.AS9A_0872"/>
<dbReference type="EMBL" id="CP002786">
    <property type="protein sequence ID" value="AEF39324.1"/>
    <property type="molecule type" value="Genomic_DNA"/>
</dbReference>
<gene>
    <name evidence="2" type="primary">mce1A</name>
    <name evidence="2" type="ordered locus">AS9A_0872</name>
</gene>
<accession>F6EN07</accession>
<dbReference type="GO" id="GO:0051701">
    <property type="term" value="P:biological process involved in interaction with host"/>
    <property type="evidence" value="ECO:0007669"/>
    <property type="project" value="TreeGrafter"/>
</dbReference>
<evidence type="ECO:0000313" key="3">
    <source>
        <dbReference type="Proteomes" id="UP000009235"/>
    </source>
</evidence>
<keyword evidence="3" id="KW-1185">Reference proteome</keyword>
<evidence type="ECO:0000313" key="2">
    <source>
        <dbReference type="EMBL" id="AEF39324.1"/>
    </source>
</evidence>
<feature type="domain" description="Mammalian cell entry C-terminal" evidence="1">
    <location>
        <begin position="129"/>
        <end position="273"/>
    </location>
</feature>
<reference evidence="2 3" key="1">
    <citation type="journal article" date="2011" name="J. Bacteriol.">
        <title>Complete genome sequence of Amycolicicoccus subflavus DQS3-9A1T, an actinomycete isolated from crude oil-polluted soil.</title>
        <authorList>
            <person name="Cai M."/>
            <person name="Chen W.M."/>
            <person name="Nie Y."/>
            <person name="Chi C.Q."/>
            <person name="Wang Y.N."/>
            <person name="Tang Y.Q."/>
            <person name="Li G.Y."/>
            <person name="Wu X.L."/>
        </authorList>
    </citation>
    <scope>NUCLEOTIDE SEQUENCE [LARGE SCALE GENOMIC DNA]</scope>
    <source>
        <strain evidence="3">DSM 45089 / DQS3-9A1</strain>
    </source>
</reference>